<dbReference type="PROSITE" id="PS51257">
    <property type="entry name" value="PROKAR_LIPOPROTEIN"/>
    <property type="match status" value="1"/>
</dbReference>
<gene>
    <name evidence="3" type="ORF">GRX03_14280</name>
</gene>
<evidence type="ECO:0000259" key="2">
    <source>
        <dbReference type="SMART" id="SM00854"/>
    </source>
</evidence>
<evidence type="ECO:0000256" key="1">
    <source>
        <dbReference type="ARBA" id="ARBA00005662"/>
    </source>
</evidence>
<protein>
    <submittedName>
        <fullName evidence="3">CapA family protein</fullName>
    </submittedName>
</protein>
<dbReference type="Gene3D" id="3.60.21.10">
    <property type="match status" value="1"/>
</dbReference>
<dbReference type="CDD" id="cd07381">
    <property type="entry name" value="MPP_CapA"/>
    <property type="match status" value="1"/>
</dbReference>
<dbReference type="EMBL" id="WUUT01000006">
    <property type="protein sequence ID" value="MXR52768.1"/>
    <property type="molecule type" value="Genomic_DNA"/>
</dbReference>
<dbReference type="SMART" id="SM00854">
    <property type="entry name" value="PGA_cap"/>
    <property type="match status" value="1"/>
</dbReference>
<proteinExistence type="inferred from homology"/>
<dbReference type="Pfam" id="PF09587">
    <property type="entry name" value="PGA_cap"/>
    <property type="match status" value="1"/>
</dbReference>
<dbReference type="Proteomes" id="UP000466535">
    <property type="component" value="Unassembled WGS sequence"/>
</dbReference>
<comment type="similarity">
    <text evidence="1">Belongs to the CapA family.</text>
</comment>
<evidence type="ECO:0000313" key="4">
    <source>
        <dbReference type="Proteomes" id="UP000466535"/>
    </source>
</evidence>
<reference evidence="3 4" key="1">
    <citation type="submission" date="2019-12" db="EMBL/GenBank/DDBJ databases">
        <title>Isolation and characterization of three novel carbon monoxide-oxidizing members of Halobacteria from salione crusts and soils.</title>
        <authorList>
            <person name="Myers M.R."/>
            <person name="King G.M."/>
        </authorList>
    </citation>
    <scope>NUCLEOTIDE SEQUENCE [LARGE SCALE GENOMIC DNA]</scope>
    <source>
        <strain evidence="3 4">WSH3</strain>
    </source>
</reference>
<dbReference type="InterPro" id="IPR052169">
    <property type="entry name" value="CW_Biosynth-Accessory"/>
</dbReference>
<dbReference type="PANTHER" id="PTHR33393">
    <property type="entry name" value="POLYGLUTAMINE SYNTHESIS ACCESSORY PROTEIN RV0574C-RELATED"/>
    <property type="match status" value="1"/>
</dbReference>
<keyword evidence="4" id="KW-1185">Reference proteome</keyword>
<comment type="caution">
    <text evidence="3">The sequence shown here is derived from an EMBL/GenBank/DDBJ whole genome shotgun (WGS) entry which is preliminary data.</text>
</comment>
<dbReference type="InterPro" id="IPR019079">
    <property type="entry name" value="Capsule_synth_CapA"/>
</dbReference>
<dbReference type="SUPFAM" id="SSF56300">
    <property type="entry name" value="Metallo-dependent phosphatases"/>
    <property type="match status" value="1"/>
</dbReference>
<sequence length="352" mass="37972">MTWTRRGLLAAGVTALAGCVGGEPGTRIGFVGDVMLGRSVNDHWIGRDPDGVWGSTLNRLRRLDGLVLNLECCISERGRKWPDKVYYFRSDPDFAVPALESANAALASLANNHSLDFRAPALADTRGYLDDADIAHAGAGPSREAALTPAVTDIGGLTVAVVALTDRYPEYAAGDGTAGTAYLPLDPSVPESRQTVEATLRRARDADPDLLAVSLHWGPNWETAPSETQRRFARWLIDRGVDVVHGHSAHVLQGVEVYRGRPIVYDAGDFVDDYIDKESVQNKRSALFELTVEDGSVDSLRIVPTEIADETATMADEQASAWVCEAIRERSAAFGTRVDRTDAGLSVSLGEP</sequence>
<dbReference type="AlphaFoldDB" id="A0A6B0T3C6"/>
<dbReference type="OrthoDB" id="199819at2157"/>
<dbReference type="RefSeq" id="WP_159764905.1">
    <property type="nucleotide sequence ID" value="NZ_WUUT01000006.1"/>
</dbReference>
<organism evidence="3 4">
    <name type="scientific">Halovenus carboxidivorans</name>
    <dbReference type="NCBI Taxonomy" id="2692199"/>
    <lineage>
        <taxon>Archaea</taxon>
        <taxon>Methanobacteriati</taxon>
        <taxon>Methanobacteriota</taxon>
        <taxon>Stenosarchaea group</taxon>
        <taxon>Halobacteria</taxon>
        <taxon>Halobacteriales</taxon>
        <taxon>Haloarculaceae</taxon>
        <taxon>Halovenus</taxon>
    </lineage>
</organism>
<feature type="domain" description="Capsule synthesis protein CapA" evidence="2">
    <location>
        <begin position="27"/>
        <end position="274"/>
    </location>
</feature>
<dbReference type="PANTHER" id="PTHR33393:SF11">
    <property type="entry name" value="POLYGLUTAMINE SYNTHESIS ACCESSORY PROTEIN RV0574C-RELATED"/>
    <property type="match status" value="1"/>
</dbReference>
<name>A0A6B0T3C6_9EURY</name>
<evidence type="ECO:0000313" key="3">
    <source>
        <dbReference type="EMBL" id="MXR52768.1"/>
    </source>
</evidence>
<accession>A0A6B0T3C6</accession>
<dbReference type="InterPro" id="IPR029052">
    <property type="entry name" value="Metallo-depent_PP-like"/>
</dbReference>